<dbReference type="EMBL" id="SWKU01000029">
    <property type="protein sequence ID" value="KAF2995996.1"/>
    <property type="molecule type" value="Genomic_DNA"/>
</dbReference>
<evidence type="ECO:0000256" key="9">
    <source>
        <dbReference type="ARBA" id="ARBA00022692"/>
    </source>
</evidence>
<evidence type="ECO:0000256" key="4">
    <source>
        <dbReference type="ARBA" id="ARBA00008467"/>
    </source>
</evidence>
<dbReference type="GO" id="GO:0012505">
    <property type="term" value="C:endomembrane system"/>
    <property type="evidence" value="ECO:0007669"/>
    <property type="project" value="UniProtKB-SubCell"/>
</dbReference>
<evidence type="ECO:0000256" key="14">
    <source>
        <dbReference type="ARBA" id="ARBA00023027"/>
    </source>
</evidence>
<dbReference type="InterPro" id="IPR016039">
    <property type="entry name" value="Thiolase-like"/>
</dbReference>
<feature type="transmembrane region" description="Helical" evidence="18">
    <location>
        <begin position="831"/>
        <end position="859"/>
    </location>
</feature>
<dbReference type="GO" id="GO:0015099">
    <property type="term" value="F:nickel cation transmembrane transporter activity"/>
    <property type="evidence" value="ECO:0007669"/>
    <property type="project" value="InterPro"/>
</dbReference>
<dbReference type="Proteomes" id="UP000801428">
    <property type="component" value="Unassembled WGS sequence"/>
</dbReference>
<evidence type="ECO:0000313" key="20">
    <source>
        <dbReference type="EMBL" id="KAF2995996.1"/>
    </source>
</evidence>
<dbReference type="Pfam" id="PF00109">
    <property type="entry name" value="ketoacyl-synt"/>
    <property type="match status" value="1"/>
</dbReference>
<organism evidence="20 21">
    <name type="scientific">Curvularia kusanoi</name>
    <name type="common">Cochliobolus kusanoi</name>
    <dbReference type="NCBI Taxonomy" id="90978"/>
    <lineage>
        <taxon>Eukaryota</taxon>
        <taxon>Fungi</taxon>
        <taxon>Dikarya</taxon>
        <taxon>Ascomycota</taxon>
        <taxon>Pezizomycotina</taxon>
        <taxon>Dothideomycetes</taxon>
        <taxon>Pleosporomycetidae</taxon>
        <taxon>Pleosporales</taxon>
        <taxon>Pleosporineae</taxon>
        <taxon>Pleosporaceae</taxon>
        <taxon>Curvularia</taxon>
    </lineage>
</organism>
<dbReference type="GO" id="GO:0018455">
    <property type="term" value="F:alcohol dehydrogenase [NAD(P)+] activity"/>
    <property type="evidence" value="ECO:0007669"/>
    <property type="project" value="UniProtKB-ARBA"/>
</dbReference>
<dbReference type="SMART" id="SM00829">
    <property type="entry name" value="PKS_ER"/>
    <property type="match status" value="1"/>
</dbReference>
<keyword evidence="12 18" id="KW-1133">Transmembrane helix</keyword>
<protein>
    <recommendedName>
        <fullName evidence="5">beta-ketoacyl-[acyl-carrier-protein] synthase I</fullName>
        <ecNumber evidence="5">2.3.1.41</ecNumber>
    </recommendedName>
</protein>
<dbReference type="PROSITE" id="PS52004">
    <property type="entry name" value="KS3_2"/>
    <property type="match status" value="1"/>
</dbReference>
<reference evidence="20" key="1">
    <citation type="submission" date="2019-04" db="EMBL/GenBank/DDBJ databases">
        <title>Sequencing of skin fungus with MAO and IRED activity.</title>
        <authorList>
            <person name="Marsaioli A.J."/>
            <person name="Bonatto J.M.C."/>
            <person name="Reis Junior O."/>
        </authorList>
    </citation>
    <scope>NUCLEOTIDE SEQUENCE</scope>
    <source>
        <strain evidence="20">30M1</strain>
    </source>
</reference>
<evidence type="ECO:0000313" key="21">
    <source>
        <dbReference type="Proteomes" id="UP000801428"/>
    </source>
</evidence>
<evidence type="ECO:0000256" key="7">
    <source>
        <dbReference type="ARBA" id="ARBA00022596"/>
    </source>
</evidence>
<sequence>MELPKTFRAAVKQGSGDTATVSVQEFPLQQPAPDQILVKINYSGLCASDKSLLHDELPINMQPASNGIAGHEGAGVVVAVGANMRDRWQVGNRAGIKWITGVCGKCEFCTNGVDECHCPKQINSGMTIAGTFQEYALTDGRYATRIPDGVKDEEAGPIMCGGLTAYVACKRSGVKPGGWIIVIGAGGGLGHLGIQYAKAMGMRVIAIDGGDAKKELTLKLGAEAFIDFMTATNISADVAKITSYGAHGVIVFSASKAGYEQAPLLLRPGGTMVCVGLPTDPSVAAGPHPLTMIMKKLNIVGSIVGVRRTWQRLIDSHCGITNIKDKSPQFAALPSQVAAIVPVGSKANGEWNVNEYMNAGGHRKVSPLFVPRLLINLAAGHISIRYGFKGPNHAATTACTTGAHSIGDASRMIQFGDADVMVAGGSESCIHPLAVSGFARARSLATEFNDRPTEASRPFDRDRDGFVIGEGAGVVVLEELEHAKARGAHIYAELTGYGLSSDAHHMTAPREDGQGPRLAMRKALKHAGIKPTYVDYINAHATSTPLGDAAENRAIKDLLLGEEGKTSASEINVSSTKGAIGHLLGAAGSVEAIFTILALHNNTLPPTLNLQNPGDPATDFDCNYVASVSQQRRVNVAISNSFAGQQPVTVGMFFSLGHSTVVIITSLVVAGTAAAVSSKFGSFERIGGIIGTSVSAAFLLLLGIMNIYILYKLIVQMRKILASEPGQEHEEFKIQGGGCLFPVLQKLFKLIDRPWKMYPLGFLFGLGFDTSSEIAILGISSIQATKGTSIWLILIFPLLFTAGMCLLDTTDGALMMSLYTSTQLARDPIAICYYSIVLTVITVIVATIIGTVQFLNLILNVAEPEGRFWDGVEKLGDSWDIVGGAICGAFVVFGGLSVLLYRPWRRRVDKMRLGNAHFESLSQTFSPSGPNDEEQQQQQQRSDESRATKDVDVLVRSVEETDLAGPAYR</sequence>
<dbReference type="Gene3D" id="3.90.180.10">
    <property type="entry name" value="Medium-chain alcohol dehydrogenases, catalytic domain"/>
    <property type="match status" value="1"/>
</dbReference>
<dbReference type="GO" id="GO:0005886">
    <property type="term" value="C:plasma membrane"/>
    <property type="evidence" value="ECO:0007669"/>
    <property type="project" value="InterPro"/>
</dbReference>
<dbReference type="SUPFAM" id="SSF51735">
    <property type="entry name" value="NAD(P)-binding Rossmann-fold domains"/>
    <property type="match status" value="1"/>
</dbReference>
<comment type="cofactor">
    <cofactor evidence="1">
        <name>Zn(2+)</name>
        <dbReference type="ChEBI" id="CHEBI:29105"/>
    </cofactor>
</comment>
<dbReference type="PANTHER" id="PTHR11712:SF336">
    <property type="entry name" value="3-OXOACYL-[ACYL-CARRIER-PROTEIN] SYNTHASE, MITOCHONDRIAL"/>
    <property type="match status" value="1"/>
</dbReference>
<evidence type="ECO:0000256" key="18">
    <source>
        <dbReference type="SAM" id="Phobius"/>
    </source>
</evidence>
<feature type="region of interest" description="Disordered" evidence="17">
    <location>
        <begin position="921"/>
        <end position="969"/>
    </location>
</feature>
<dbReference type="SUPFAM" id="SSF53901">
    <property type="entry name" value="Thiolase-like"/>
    <property type="match status" value="2"/>
</dbReference>
<dbReference type="GO" id="GO:0046872">
    <property type="term" value="F:metal ion binding"/>
    <property type="evidence" value="ECO:0007669"/>
    <property type="project" value="UniProtKB-KW"/>
</dbReference>
<evidence type="ECO:0000256" key="13">
    <source>
        <dbReference type="ARBA" id="ARBA00023002"/>
    </source>
</evidence>
<dbReference type="InterPro" id="IPR020841">
    <property type="entry name" value="PKS_Beta-ketoAc_synthase_dom"/>
</dbReference>
<feature type="transmembrane region" description="Helical" evidence="18">
    <location>
        <begin position="879"/>
        <end position="901"/>
    </location>
</feature>
<feature type="compositionally biased region" description="Basic and acidic residues" evidence="17">
    <location>
        <begin position="941"/>
        <end position="959"/>
    </location>
</feature>
<feature type="transmembrane region" description="Helical" evidence="18">
    <location>
        <begin position="790"/>
        <end position="810"/>
    </location>
</feature>
<dbReference type="SMART" id="SM00825">
    <property type="entry name" value="PKS_KS"/>
    <property type="match status" value="1"/>
</dbReference>
<dbReference type="InterPro" id="IPR000794">
    <property type="entry name" value="Beta-ketoacyl_synthase"/>
</dbReference>
<dbReference type="EC" id="2.3.1.41" evidence="5"/>
<evidence type="ECO:0000256" key="1">
    <source>
        <dbReference type="ARBA" id="ARBA00001947"/>
    </source>
</evidence>
<evidence type="ECO:0000259" key="19">
    <source>
        <dbReference type="PROSITE" id="PS52004"/>
    </source>
</evidence>
<evidence type="ECO:0000256" key="5">
    <source>
        <dbReference type="ARBA" id="ARBA00013191"/>
    </source>
</evidence>
<dbReference type="GO" id="GO:0044550">
    <property type="term" value="P:secondary metabolite biosynthetic process"/>
    <property type="evidence" value="ECO:0007669"/>
    <property type="project" value="UniProtKB-ARBA"/>
</dbReference>
<dbReference type="NCBIfam" id="NF005589">
    <property type="entry name" value="PRK07314.1"/>
    <property type="match status" value="1"/>
</dbReference>
<dbReference type="GO" id="GO:0005739">
    <property type="term" value="C:mitochondrion"/>
    <property type="evidence" value="ECO:0007669"/>
    <property type="project" value="TreeGrafter"/>
</dbReference>
<comment type="subcellular location">
    <subcellularLocation>
        <location evidence="2">Endomembrane system</location>
        <topology evidence="2">Multi-pass membrane protein</topology>
    </subcellularLocation>
</comment>
<keyword evidence="9 18" id="KW-0812">Transmembrane</keyword>
<dbReference type="CDD" id="cd00834">
    <property type="entry name" value="KAS_I_II"/>
    <property type="match status" value="1"/>
</dbReference>
<evidence type="ECO:0000256" key="3">
    <source>
        <dbReference type="ARBA" id="ARBA00008072"/>
    </source>
</evidence>
<dbReference type="InterPro" id="IPR014031">
    <property type="entry name" value="Ketoacyl_synth_C"/>
</dbReference>
<name>A0A9P4T6M3_CURKU</name>
<keyword evidence="10" id="KW-0479">Metal-binding</keyword>
<dbReference type="Pfam" id="PF02801">
    <property type="entry name" value="Ketoacyl-synt_C"/>
    <property type="match status" value="1"/>
</dbReference>
<dbReference type="AlphaFoldDB" id="A0A9P4T6M3"/>
<proteinExistence type="inferred from homology"/>
<keyword evidence="15 18" id="KW-0472">Membrane</keyword>
<evidence type="ECO:0000256" key="2">
    <source>
        <dbReference type="ARBA" id="ARBA00004127"/>
    </source>
</evidence>
<dbReference type="InterPro" id="IPR011541">
    <property type="entry name" value="Ni/Co_transpt_high_affinity"/>
</dbReference>
<comment type="caution">
    <text evidence="20">The sequence shown here is derived from an EMBL/GenBank/DDBJ whole genome shotgun (WGS) entry which is preliminary data.</text>
</comment>
<evidence type="ECO:0000256" key="15">
    <source>
        <dbReference type="ARBA" id="ARBA00023136"/>
    </source>
</evidence>
<dbReference type="InterPro" id="IPR018201">
    <property type="entry name" value="Ketoacyl_synth_AS"/>
</dbReference>
<feature type="domain" description="Ketosynthase family 3 (KS3)" evidence="19">
    <location>
        <begin position="287"/>
        <end position="666"/>
    </location>
</feature>
<evidence type="ECO:0000256" key="12">
    <source>
        <dbReference type="ARBA" id="ARBA00022989"/>
    </source>
</evidence>
<keyword evidence="8 16" id="KW-0808">Transferase</keyword>
<dbReference type="Pfam" id="PF00107">
    <property type="entry name" value="ADH_zinc_N"/>
    <property type="match status" value="1"/>
</dbReference>
<dbReference type="InterPro" id="IPR014030">
    <property type="entry name" value="Ketoacyl_synth_N"/>
</dbReference>
<dbReference type="InterPro" id="IPR036291">
    <property type="entry name" value="NAD(P)-bd_dom_sf"/>
</dbReference>
<dbReference type="PANTHER" id="PTHR11712">
    <property type="entry name" value="POLYKETIDE SYNTHASE-RELATED"/>
    <property type="match status" value="1"/>
</dbReference>
<gene>
    <name evidence="20" type="primary">CEM1</name>
    <name evidence="20" type="ORF">E8E13_000597</name>
</gene>
<feature type="transmembrane region" description="Helical" evidence="18">
    <location>
        <begin position="760"/>
        <end position="784"/>
    </location>
</feature>
<keyword evidence="13" id="KW-0560">Oxidoreductase</keyword>
<keyword evidence="7" id="KW-0533">Nickel</keyword>
<dbReference type="Pfam" id="PF03824">
    <property type="entry name" value="NicO"/>
    <property type="match status" value="1"/>
</dbReference>
<dbReference type="InterPro" id="IPR020843">
    <property type="entry name" value="ER"/>
</dbReference>
<evidence type="ECO:0000256" key="6">
    <source>
        <dbReference type="ARBA" id="ARBA00022448"/>
    </source>
</evidence>
<dbReference type="GO" id="GO:0004315">
    <property type="term" value="F:3-oxoacyl-[acyl-carrier-protein] synthase activity"/>
    <property type="evidence" value="ECO:0007669"/>
    <property type="project" value="UniProtKB-EC"/>
</dbReference>
<dbReference type="Pfam" id="PF08240">
    <property type="entry name" value="ADH_N"/>
    <property type="match status" value="1"/>
</dbReference>
<dbReference type="FunFam" id="3.40.50.720:FF:000039">
    <property type="entry name" value="Alcohol dehydrogenase AdhP"/>
    <property type="match status" value="1"/>
</dbReference>
<evidence type="ECO:0000256" key="10">
    <source>
        <dbReference type="ARBA" id="ARBA00022723"/>
    </source>
</evidence>
<keyword evidence="11" id="KW-0862">Zinc</keyword>
<dbReference type="PROSITE" id="PS00606">
    <property type="entry name" value="KS3_1"/>
    <property type="match status" value="1"/>
</dbReference>
<feature type="transmembrane region" description="Helical" evidence="18">
    <location>
        <begin position="688"/>
        <end position="711"/>
    </location>
</feature>
<dbReference type="OrthoDB" id="5197598at2759"/>
<dbReference type="GO" id="GO:0006633">
    <property type="term" value="P:fatty acid biosynthetic process"/>
    <property type="evidence" value="ECO:0007669"/>
    <property type="project" value="InterPro"/>
</dbReference>
<evidence type="ECO:0000256" key="8">
    <source>
        <dbReference type="ARBA" id="ARBA00022679"/>
    </source>
</evidence>
<keyword evidence="6" id="KW-0813">Transport</keyword>
<dbReference type="InterPro" id="IPR013149">
    <property type="entry name" value="ADH-like_C"/>
</dbReference>
<accession>A0A9P4T6M3</accession>
<dbReference type="SUPFAM" id="SSF50129">
    <property type="entry name" value="GroES-like"/>
    <property type="match status" value="1"/>
</dbReference>
<evidence type="ECO:0000256" key="11">
    <source>
        <dbReference type="ARBA" id="ARBA00022833"/>
    </source>
</evidence>
<dbReference type="InterPro" id="IPR013154">
    <property type="entry name" value="ADH-like_N"/>
</dbReference>
<dbReference type="Gene3D" id="3.40.50.720">
    <property type="entry name" value="NAD(P)-binding Rossmann-like Domain"/>
    <property type="match status" value="1"/>
</dbReference>
<evidence type="ECO:0000256" key="17">
    <source>
        <dbReference type="SAM" id="MobiDB-lite"/>
    </source>
</evidence>
<keyword evidence="21" id="KW-1185">Reference proteome</keyword>
<dbReference type="Gene3D" id="3.40.47.10">
    <property type="match status" value="1"/>
</dbReference>
<dbReference type="InterPro" id="IPR011032">
    <property type="entry name" value="GroES-like_sf"/>
</dbReference>
<comment type="similarity">
    <text evidence="4 16">Belongs to the thiolase-like superfamily. Beta-ketoacyl-ACP synthases family.</text>
</comment>
<comment type="similarity">
    <text evidence="3">Belongs to the zinc-containing alcohol dehydrogenase family.</text>
</comment>
<keyword evidence="14" id="KW-0520">NAD</keyword>
<evidence type="ECO:0000256" key="16">
    <source>
        <dbReference type="RuleBase" id="RU003694"/>
    </source>
</evidence>